<keyword evidence="1" id="KW-0812">Transmembrane</keyword>
<name>A0A2S8B8I2_9SPHN</name>
<dbReference type="Proteomes" id="UP000238954">
    <property type="component" value="Chromosome"/>
</dbReference>
<dbReference type="OrthoDB" id="7452261at2"/>
<keyword evidence="3" id="KW-1185">Reference proteome</keyword>
<comment type="caution">
    <text evidence="2">The sequence shown here is derived from an EMBL/GenBank/DDBJ whole genome shotgun (WGS) entry which is preliminary data.</text>
</comment>
<feature type="transmembrane region" description="Helical" evidence="1">
    <location>
        <begin position="25"/>
        <end position="45"/>
    </location>
</feature>
<reference evidence="3" key="1">
    <citation type="submission" date="2017-11" db="EMBL/GenBank/DDBJ databases">
        <title>The complete genome sequence of Sphingopyxis pomeranensis sp. nov. strain WS5A3p.</title>
        <authorList>
            <person name="Kaminski M.A."/>
        </authorList>
    </citation>
    <scope>NUCLEOTIDE SEQUENCE [LARGE SCALE GENOMIC DNA]</scope>
    <source>
        <strain evidence="3">WS5A3p</strain>
    </source>
</reference>
<feature type="transmembrane region" description="Helical" evidence="1">
    <location>
        <begin position="112"/>
        <end position="131"/>
    </location>
</feature>
<gene>
    <name evidence="2" type="ORF">CVO77_09850</name>
</gene>
<sequence>MAYEGGIGGTFKTLWSPDLTTRAGALNAAQTASTALFIVAALSALRLWLSVGTDNLIRLVGEGELGTLITVGLVVVMLAAGMLLRRGRGLIVGTLAMLLYLVFALLNGSPTSWIVGAVLLGAMVGGLRGALALQRGVGFSDDTHDVFA</sequence>
<evidence type="ECO:0000256" key="1">
    <source>
        <dbReference type="SAM" id="Phobius"/>
    </source>
</evidence>
<organism evidence="2 3">
    <name type="scientific">Sphingopyxis lindanitolerans</name>
    <dbReference type="NCBI Taxonomy" id="2054227"/>
    <lineage>
        <taxon>Bacteria</taxon>
        <taxon>Pseudomonadati</taxon>
        <taxon>Pseudomonadota</taxon>
        <taxon>Alphaproteobacteria</taxon>
        <taxon>Sphingomonadales</taxon>
        <taxon>Sphingomonadaceae</taxon>
        <taxon>Sphingopyxis</taxon>
    </lineage>
</organism>
<dbReference type="RefSeq" id="WP_105998891.1">
    <property type="nucleotide sequence ID" value="NZ_CM009578.1"/>
</dbReference>
<feature type="transmembrane region" description="Helical" evidence="1">
    <location>
        <begin position="89"/>
        <end position="106"/>
    </location>
</feature>
<keyword evidence="1" id="KW-1133">Transmembrane helix</keyword>
<keyword evidence="1" id="KW-0472">Membrane</keyword>
<proteinExistence type="predicted"/>
<protein>
    <submittedName>
        <fullName evidence="2">Uncharacterized protein</fullName>
    </submittedName>
</protein>
<dbReference type="EMBL" id="PHFW01000002">
    <property type="protein sequence ID" value="PQM28724.1"/>
    <property type="molecule type" value="Genomic_DNA"/>
</dbReference>
<evidence type="ECO:0000313" key="2">
    <source>
        <dbReference type="EMBL" id="PQM28724.1"/>
    </source>
</evidence>
<evidence type="ECO:0000313" key="3">
    <source>
        <dbReference type="Proteomes" id="UP000238954"/>
    </source>
</evidence>
<feature type="transmembrane region" description="Helical" evidence="1">
    <location>
        <begin position="65"/>
        <end position="84"/>
    </location>
</feature>
<accession>A0A2S8B8I2</accession>
<dbReference type="AlphaFoldDB" id="A0A2S8B8I2"/>